<dbReference type="SUPFAM" id="SSF55031">
    <property type="entry name" value="Bacterial exopeptidase dimerisation domain"/>
    <property type="match status" value="1"/>
</dbReference>
<accession>A0AAW5K2H2</accession>
<gene>
    <name evidence="5" type="ORF">NE630_05585</name>
</gene>
<dbReference type="InterPro" id="IPR002933">
    <property type="entry name" value="Peptidase_M20"/>
</dbReference>
<comment type="similarity">
    <text evidence="1">Belongs to the peptidase M20 family.</text>
</comment>
<dbReference type="InterPro" id="IPR011650">
    <property type="entry name" value="Peptidase_M20_dimer"/>
</dbReference>
<feature type="domain" description="Peptidase M20 dimerisation" evidence="4">
    <location>
        <begin position="187"/>
        <end position="281"/>
    </location>
</feature>
<dbReference type="EMBL" id="JANFYT010000009">
    <property type="protein sequence ID" value="MCQ4813901.1"/>
    <property type="molecule type" value="Genomic_DNA"/>
</dbReference>
<dbReference type="AlphaFoldDB" id="A0AAW5K2H2"/>
<dbReference type="Gene3D" id="3.30.70.360">
    <property type="match status" value="1"/>
</dbReference>
<dbReference type="NCBIfam" id="TIGR01891">
    <property type="entry name" value="amidohydrolases"/>
    <property type="match status" value="1"/>
</dbReference>
<evidence type="ECO:0000256" key="3">
    <source>
        <dbReference type="PIRSR" id="PIRSR005962-1"/>
    </source>
</evidence>
<proteinExistence type="inferred from homology"/>
<dbReference type="Pfam" id="PF01546">
    <property type="entry name" value="Peptidase_M20"/>
    <property type="match status" value="1"/>
</dbReference>
<keyword evidence="3" id="KW-0479">Metal-binding</keyword>
<evidence type="ECO:0000259" key="4">
    <source>
        <dbReference type="Pfam" id="PF07687"/>
    </source>
</evidence>
<dbReference type="Gene3D" id="3.40.630.10">
    <property type="entry name" value="Zn peptidases"/>
    <property type="match status" value="1"/>
</dbReference>
<feature type="binding site" evidence="3">
    <location>
        <position position="159"/>
    </location>
    <ligand>
        <name>Mn(2+)</name>
        <dbReference type="ChEBI" id="CHEBI:29035"/>
        <label>2</label>
    </ligand>
</feature>
<feature type="binding site" evidence="3">
    <location>
        <position position="101"/>
    </location>
    <ligand>
        <name>Mn(2+)</name>
        <dbReference type="ChEBI" id="CHEBI:29035"/>
        <label>2</label>
    </ligand>
</feature>
<dbReference type="GO" id="GO:0046872">
    <property type="term" value="F:metal ion binding"/>
    <property type="evidence" value="ECO:0007669"/>
    <property type="project" value="UniProtKB-KW"/>
</dbReference>
<dbReference type="PANTHER" id="PTHR11014">
    <property type="entry name" value="PEPTIDASE M20 FAMILY MEMBER"/>
    <property type="match status" value="1"/>
</dbReference>
<dbReference type="RefSeq" id="WP_008712672.1">
    <property type="nucleotide sequence ID" value="NZ_CABKQM010000008.1"/>
</dbReference>
<dbReference type="Proteomes" id="UP001205919">
    <property type="component" value="Unassembled WGS sequence"/>
</dbReference>
<keyword evidence="6" id="KW-1185">Reference proteome</keyword>
<comment type="cofactor">
    <cofactor evidence="3">
        <name>Mn(2+)</name>
        <dbReference type="ChEBI" id="CHEBI:29035"/>
    </cofactor>
    <text evidence="3">The Mn(2+) ion enhances activity.</text>
</comment>
<evidence type="ECO:0000256" key="2">
    <source>
        <dbReference type="ARBA" id="ARBA00022801"/>
    </source>
</evidence>
<keyword evidence="3" id="KW-0464">Manganese</keyword>
<evidence type="ECO:0000256" key="1">
    <source>
        <dbReference type="ARBA" id="ARBA00006153"/>
    </source>
</evidence>
<dbReference type="PIRSF" id="PIRSF005962">
    <property type="entry name" value="Pept_M20D_amidohydro"/>
    <property type="match status" value="1"/>
</dbReference>
<sequence length="392" mass="42407">MWQECKDLQDYIVGIRRDLHQIPELGFDLPQTQAYICAELDRLGIAYKKNRGDSGIIGEIKGGCPGKTVLLRADIDALPIKEDTGLPFSSRHEGKMHACGHDTHAAMLLGALRVLQEHRGELKGNVKFVFQTAEEISKGSQVAIKEGVMEGVDAVFGIHIGSILGGTLPSGTLSVIPGCCMASFDRFAVTVKGNGCHGSTPEKGIDPITIAANIVLSLQEIVAREIAGTKPSVLTIGMINGGFAYNVIPSEVRIEGTIRAIEEPVRQQLAKRIEEISQNIAAAFRGSVDFLMDWGAPPVINDEAMSALAAEAARKVLGDENVRTSQEAPNMGGEDFAYYLAEKPGAFMFLSSADHAKHTDVPHHNPKFMVDEDVFYKGSAVFVSIVEDYLCR</sequence>
<comment type="caution">
    <text evidence="5">The sequence shown here is derived from an EMBL/GenBank/DDBJ whole genome shotgun (WGS) entry which is preliminary data.</text>
</comment>
<protein>
    <submittedName>
        <fullName evidence="5">M20 family metallopeptidase</fullName>
    </submittedName>
</protein>
<reference evidence="5 6" key="1">
    <citation type="submission" date="2022-06" db="EMBL/GenBank/DDBJ databases">
        <title>Isolation of gut microbiota from human fecal samples.</title>
        <authorList>
            <person name="Pamer E.G."/>
            <person name="Barat B."/>
            <person name="Waligurski E."/>
            <person name="Medina S."/>
            <person name="Paddock L."/>
            <person name="Mostad J."/>
        </authorList>
    </citation>
    <scope>NUCLEOTIDE SEQUENCE [LARGE SCALE GENOMIC DNA]</scope>
    <source>
        <strain evidence="5 6">DFI.9.90</strain>
    </source>
</reference>
<dbReference type="FunFam" id="3.30.70.360:FF:000014">
    <property type="entry name" value="N-acyl-L-amino acid amidohydrolase"/>
    <property type="match status" value="1"/>
</dbReference>
<feature type="binding site" evidence="3">
    <location>
        <position position="135"/>
    </location>
    <ligand>
        <name>Mn(2+)</name>
        <dbReference type="ChEBI" id="CHEBI:29035"/>
        <label>2</label>
    </ligand>
</feature>
<organism evidence="5 6">
    <name type="scientific">Cloacibacillus evryensis</name>
    <dbReference type="NCBI Taxonomy" id="508460"/>
    <lineage>
        <taxon>Bacteria</taxon>
        <taxon>Thermotogati</taxon>
        <taxon>Synergistota</taxon>
        <taxon>Synergistia</taxon>
        <taxon>Synergistales</taxon>
        <taxon>Synergistaceae</taxon>
        <taxon>Cloacibacillus</taxon>
    </lineage>
</organism>
<dbReference type="InterPro" id="IPR017439">
    <property type="entry name" value="Amidohydrolase"/>
</dbReference>
<dbReference type="InterPro" id="IPR036264">
    <property type="entry name" value="Bact_exopeptidase_dim_dom"/>
</dbReference>
<feature type="binding site" evidence="3">
    <location>
        <position position="99"/>
    </location>
    <ligand>
        <name>Mn(2+)</name>
        <dbReference type="ChEBI" id="CHEBI:29035"/>
        <label>2</label>
    </ligand>
</feature>
<dbReference type="PANTHER" id="PTHR11014:SF63">
    <property type="entry name" value="METALLOPEPTIDASE, PUTATIVE (AFU_ORTHOLOGUE AFUA_6G09600)-RELATED"/>
    <property type="match status" value="1"/>
</dbReference>
<keyword evidence="2" id="KW-0378">Hydrolase</keyword>
<dbReference type="SUPFAM" id="SSF53187">
    <property type="entry name" value="Zn-dependent exopeptidases"/>
    <property type="match status" value="1"/>
</dbReference>
<dbReference type="CDD" id="cd03886">
    <property type="entry name" value="M20_Acy1"/>
    <property type="match status" value="1"/>
</dbReference>
<dbReference type="GO" id="GO:0016787">
    <property type="term" value="F:hydrolase activity"/>
    <property type="evidence" value="ECO:0007669"/>
    <property type="project" value="UniProtKB-KW"/>
</dbReference>
<dbReference type="Pfam" id="PF07687">
    <property type="entry name" value="M20_dimer"/>
    <property type="match status" value="1"/>
</dbReference>
<name>A0AAW5K2H2_9BACT</name>
<feature type="binding site" evidence="3">
    <location>
        <position position="364"/>
    </location>
    <ligand>
        <name>Mn(2+)</name>
        <dbReference type="ChEBI" id="CHEBI:29035"/>
        <label>2</label>
    </ligand>
</feature>
<evidence type="ECO:0000313" key="5">
    <source>
        <dbReference type="EMBL" id="MCQ4813901.1"/>
    </source>
</evidence>
<evidence type="ECO:0000313" key="6">
    <source>
        <dbReference type="Proteomes" id="UP001205919"/>
    </source>
</evidence>